<evidence type="ECO:0000256" key="1">
    <source>
        <dbReference type="ARBA" id="ARBA00022723"/>
    </source>
</evidence>
<dbReference type="Pfam" id="PF02126">
    <property type="entry name" value="PTE"/>
    <property type="match status" value="1"/>
</dbReference>
<dbReference type="SUPFAM" id="SSF51556">
    <property type="entry name" value="Metallo-dependent hydrolases"/>
    <property type="match status" value="1"/>
</dbReference>
<keyword evidence="1" id="KW-0479">Metal-binding</keyword>
<dbReference type="PANTHER" id="PTHR10819:SF3">
    <property type="entry name" value="PHOSPHOTRIESTERASE-RELATED PROTEIN"/>
    <property type="match status" value="1"/>
</dbReference>
<organism evidence="5 6">
    <name type="scientific">Humibacter ginsenosidimutans</name>
    <dbReference type="NCBI Taxonomy" id="2599293"/>
    <lineage>
        <taxon>Bacteria</taxon>
        <taxon>Bacillati</taxon>
        <taxon>Actinomycetota</taxon>
        <taxon>Actinomycetes</taxon>
        <taxon>Micrococcales</taxon>
        <taxon>Microbacteriaceae</taxon>
        <taxon>Humibacter</taxon>
    </lineage>
</organism>
<protein>
    <submittedName>
        <fullName evidence="5">Phosphotriesterase</fullName>
    </submittedName>
</protein>
<sequence length="320" mass="32408">MTTSASPHADPVGAESPDATRPDPTRADASIMTVLGQVKAESLATILPSEHVLANLSHVDGTDPSTVDRIRAAAAFGDSLLHAPLTIDRLGDITLGAPNLENRSLADAELAASELSLFGAAGGSLVVDATPRDLGRSPRGLAGLAERTGVAIVMGSGRYRGEAGATDATALADEIVADLTHGTDGIRAGVIGRLGVLDPEDAADRAVLVASARASARTGAPVIVTHPGVDRIDAVLTTLLGAGASANRIAVTGCGTVAASHDSLLALARRGVFVLFDRLGRQTSVYTTWDDGDLVAALTALLPEHGHQVLLSPASPSASI</sequence>
<evidence type="ECO:0000256" key="3">
    <source>
        <dbReference type="PROSITE-ProRule" id="PRU00679"/>
    </source>
</evidence>
<evidence type="ECO:0000313" key="6">
    <source>
        <dbReference type="Proteomes" id="UP000320216"/>
    </source>
</evidence>
<dbReference type="OrthoDB" id="9795018at2"/>
<accession>A0A5B8M1F6</accession>
<dbReference type="Proteomes" id="UP000320216">
    <property type="component" value="Chromosome"/>
</dbReference>
<gene>
    <name evidence="5" type="ORF">FPZ11_04685</name>
</gene>
<dbReference type="RefSeq" id="WP_146318799.1">
    <property type="nucleotide sequence ID" value="NZ_CP042305.1"/>
</dbReference>
<comment type="caution">
    <text evidence="3">Lacks conserved residue(s) required for the propagation of feature annotation.</text>
</comment>
<dbReference type="GO" id="GO:0016787">
    <property type="term" value="F:hydrolase activity"/>
    <property type="evidence" value="ECO:0007669"/>
    <property type="project" value="UniProtKB-KW"/>
</dbReference>
<name>A0A5B8M1F6_9MICO</name>
<dbReference type="PANTHER" id="PTHR10819">
    <property type="entry name" value="PHOSPHOTRIESTERASE-RELATED"/>
    <property type="match status" value="1"/>
</dbReference>
<keyword evidence="2" id="KW-0378">Hydrolase</keyword>
<reference evidence="5 6" key="1">
    <citation type="submission" date="2019-07" db="EMBL/GenBank/DDBJ databases">
        <title>Full genome sequence of Humibacter sp. WJ7-1.</title>
        <authorList>
            <person name="Im W.-T."/>
        </authorList>
    </citation>
    <scope>NUCLEOTIDE SEQUENCE [LARGE SCALE GENOMIC DNA]</scope>
    <source>
        <strain evidence="5 6">WJ7-1</strain>
    </source>
</reference>
<dbReference type="InterPro" id="IPR032466">
    <property type="entry name" value="Metal_Hydrolase"/>
</dbReference>
<dbReference type="Gene3D" id="3.20.20.140">
    <property type="entry name" value="Metal-dependent hydrolases"/>
    <property type="match status" value="1"/>
</dbReference>
<dbReference type="AlphaFoldDB" id="A0A5B8M1F6"/>
<dbReference type="KEGG" id="huw:FPZ11_04685"/>
<evidence type="ECO:0000313" key="5">
    <source>
        <dbReference type="EMBL" id="QDZ14163.1"/>
    </source>
</evidence>
<feature type="region of interest" description="Disordered" evidence="4">
    <location>
        <begin position="1"/>
        <end position="26"/>
    </location>
</feature>
<dbReference type="EMBL" id="CP042305">
    <property type="protein sequence ID" value="QDZ14163.1"/>
    <property type="molecule type" value="Genomic_DNA"/>
</dbReference>
<dbReference type="InterPro" id="IPR001559">
    <property type="entry name" value="Phosphotriesterase"/>
</dbReference>
<dbReference type="PROSITE" id="PS51347">
    <property type="entry name" value="PHOSPHOTRIESTERASE_2"/>
    <property type="match status" value="1"/>
</dbReference>
<dbReference type="GO" id="GO:0008270">
    <property type="term" value="F:zinc ion binding"/>
    <property type="evidence" value="ECO:0007669"/>
    <property type="project" value="InterPro"/>
</dbReference>
<proteinExistence type="inferred from homology"/>
<evidence type="ECO:0000256" key="2">
    <source>
        <dbReference type="ARBA" id="ARBA00022801"/>
    </source>
</evidence>
<keyword evidence="6" id="KW-1185">Reference proteome</keyword>
<comment type="similarity">
    <text evidence="3">Belongs to the metallo-dependent hydrolases superfamily. Phosphotriesterase family.</text>
</comment>
<evidence type="ECO:0000256" key="4">
    <source>
        <dbReference type="SAM" id="MobiDB-lite"/>
    </source>
</evidence>